<reference evidence="2 3" key="1">
    <citation type="submission" date="2014-02" db="EMBL/GenBank/DDBJ databases">
        <title>Draft genome sequence of Lysinibacillus manganicus DSM 26584T.</title>
        <authorList>
            <person name="Zhang F."/>
            <person name="Wang G."/>
            <person name="Zhang L."/>
        </authorList>
    </citation>
    <scope>NUCLEOTIDE SEQUENCE [LARGE SCALE GENOMIC DNA]</scope>
    <source>
        <strain evidence="2 3">DSM 26584</strain>
    </source>
</reference>
<dbReference type="EMBL" id="JPVN01000019">
    <property type="protein sequence ID" value="KGR77388.1"/>
    <property type="molecule type" value="Genomic_DNA"/>
</dbReference>
<feature type="transmembrane region" description="Helical" evidence="1">
    <location>
        <begin position="45"/>
        <end position="64"/>
    </location>
</feature>
<comment type="caution">
    <text evidence="2">The sequence shown here is derived from an EMBL/GenBank/DDBJ whole genome shotgun (WGS) entry which is preliminary data.</text>
</comment>
<keyword evidence="3" id="KW-1185">Reference proteome</keyword>
<keyword evidence="1" id="KW-0472">Membrane</keyword>
<dbReference type="RefSeq" id="WP_036188344.1">
    <property type="nucleotide sequence ID" value="NZ_AVDA01000019.1"/>
</dbReference>
<proteinExistence type="predicted"/>
<dbReference type="OrthoDB" id="2903722at2"/>
<gene>
    <name evidence="2" type="ORF">CD29_15075</name>
</gene>
<dbReference type="Proteomes" id="UP000030416">
    <property type="component" value="Unassembled WGS sequence"/>
</dbReference>
<keyword evidence="1" id="KW-0812">Transmembrane</keyword>
<protein>
    <submittedName>
        <fullName evidence="2">Uncharacterized protein</fullName>
    </submittedName>
</protein>
<sequence>MKLYWILVAVFYFCWIQLSHKYDDISWWSIFTSNRSTHTPLMEELSLVKVTLTAIIFLGLAYFLNRMHQKKKN</sequence>
<organism evidence="2 3">
    <name type="scientific">Ureibacillus manganicus DSM 26584</name>
    <dbReference type="NCBI Taxonomy" id="1384049"/>
    <lineage>
        <taxon>Bacteria</taxon>
        <taxon>Bacillati</taxon>
        <taxon>Bacillota</taxon>
        <taxon>Bacilli</taxon>
        <taxon>Bacillales</taxon>
        <taxon>Caryophanaceae</taxon>
        <taxon>Ureibacillus</taxon>
    </lineage>
</organism>
<keyword evidence="1" id="KW-1133">Transmembrane helix</keyword>
<accession>A0A0A3I400</accession>
<dbReference type="AlphaFoldDB" id="A0A0A3I400"/>
<name>A0A0A3I400_9BACL</name>
<evidence type="ECO:0000256" key="1">
    <source>
        <dbReference type="SAM" id="Phobius"/>
    </source>
</evidence>
<evidence type="ECO:0000313" key="2">
    <source>
        <dbReference type="EMBL" id="KGR77388.1"/>
    </source>
</evidence>
<evidence type="ECO:0000313" key="3">
    <source>
        <dbReference type="Proteomes" id="UP000030416"/>
    </source>
</evidence>